<proteinExistence type="predicted"/>
<sequence length="47" mass="5724">MLSHILLQKSNTAKSLHFYYIINILFLNICTNLWYNKSKEIIYFIQE</sequence>
<feature type="transmembrane region" description="Helical" evidence="1">
    <location>
        <begin position="16"/>
        <end position="35"/>
    </location>
</feature>
<keyword evidence="1" id="KW-0472">Membrane</keyword>
<reference evidence="2" key="1">
    <citation type="journal article" date="2021" name="Proc. Natl. Acad. Sci. U.S.A.">
        <title>A Catalog of Tens of Thousands of Viruses from Human Metagenomes Reveals Hidden Associations with Chronic Diseases.</title>
        <authorList>
            <person name="Tisza M.J."/>
            <person name="Buck C.B."/>
        </authorList>
    </citation>
    <scope>NUCLEOTIDE SEQUENCE</scope>
    <source>
        <strain evidence="2">Ct4QN2</strain>
    </source>
</reference>
<name>A0A8S5PUH7_9CAUD</name>
<keyword evidence="1" id="KW-0812">Transmembrane</keyword>
<evidence type="ECO:0000256" key="1">
    <source>
        <dbReference type="SAM" id="Phobius"/>
    </source>
</evidence>
<keyword evidence="1" id="KW-1133">Transmembrane helix</keyword>
<protein>
    <submittedName>
        <fullName evidence="2">Uncharacterized protein</fullName>
    </submittedName>
</protein>
<evidence type="ECO:0000313" key="2">
    <source>
        <dbReference type="EMBL" id="DAE10718.1"/>
    </source>
</evidence>
<dbReference type="EMBL" id="BK015518">
    <property type="protein sequence ID" value="DAE10718.1"/>
    <property type="molecule type" value="Genomic_DNA"/>
</dbReference>
<accession>A0A8S5PUH7</accession>
<organism evidence="2">
    <name type="scientific">Myoviridae sp. ct4QN2</name>
    <dbReference type="NCBI Taxonomy" id="2825030"/>
    <lineage>
        <taxon>Viruses</taxon>
        <taxon>Duplodnaviria</taxon>
        <taxon>Heunggongvirae</taxon>
        <taxon>Uroviricota</taxon>
        <taxon>Caudoviricetes</taxon>
    </lineage>
</organism>